<comment type="caution">
    <text evidence="2">The sequence shown here is derived from an EMBL/GenBank/DDBJ whole genome shotgun (WGS) entry which is preliminary data.</text>
</comment>
<dbReference type="Gene3D" id="3.40.50.2000">
    <property type="entry name" value="Glycogen Phosphorylase B"/>
    <property type="match status" value="3"/>
</dbReference>
<feature type="domain" description="Glycosyl transferase family 1" evidence="1">
    <location>
        <begin position="295"/>
        <end position="458"/>
    </location>
</feature>
<evidence type="ECO:0000313" key="3">
    <source>
        <dbReference type="Proteomes" id="UP000664832"/>
    </source>
</evidence>
<evidence type="ECO:0000259" key="1">
    <source>
        <dbReference type="Pfam" id="PF00534"/>
    </source>
</evidence>
<dbReference type="SUPFAM" id="SSF53756">
    <property type="entry name" value="UDP-Glycosyltransferase/glycogen phosphorylase"/>
    <property type="match status" value="1"/>
</dbReference>
<proteinExistence type="predicted"/>
<protein>
    <submittedName>
        <fullName evidence="2">Glycosyltransferase</fullName>
    </submittedName>
</protein>
<gene>
    <name evidence="2" type="ORF">JZO71_03780</name>
</gene>
<dbReference type="Pfam" id="PF00534">
    <property type="entry name" value="Glycos_transf_1"/>
    <property type="match status" value="1"/>
</dbReference>
<dbReference type="EMBL" id="JAFLWI010000004">
    <property type="protein sequence ID" value="MBO0481445.1"/>
    <property type="molecule type" value="Genomic_DNA"/>
</dbReference>
<sequence length="630" mass="73776">MKIFFLTSRLDLEHGGLTASLLNKVRILFNEKKISSNVVSFHYDENYEETIKLLRERYNIPEQINFININNFFVEYDNNEFYQEYAVNRQGMNGVKKPDSVDYYQNGMLKMNVSFGKITYFDEQGIITKKDIINKDGYLFSTNYYDRQSNLIKQLMFKKNGYCYATKNYVNSKLSNIIYFKTNSSTGEEFSENEYKELFLKKIIDHDNVNILVSETRAQDKFVLDFNEKNIKKIFMTHSIHIRPKTDIVRVGNREVLNNLNYTDGVVFLTNSQKRDVENRFGNRDNYFVIPHSIERKDIIESKEKNTFVILSRLDKNKRIDNAIVAFENVVKHIPDSMLFIYGEGADKDNLSNLIKEHQLEKNVFLKGYTESADKVLQRATCTIFPSEFEGFGLSVLESLSNGTPVISYDIKYGPSDMIIDGENGYLVENGNTDKLSSAIINYIDLSDIEKNKMCENALQSALNFSDQRFAEKWEYLFNSVKNNSLCNIAEVNFVLEDLRWLAPDILQITTNIESSSDISNYNIEGRLYLRSSLETKENNKYILVKDSVKKKNNQRVQLETVINFRDGNLDEQEIYDYSIVINKCNFFFKERIGNKRNHSIEIKDKRKKHRTWLPYFTNPYGNLSFKYFK</sequence>
<dbReference type="RefSeq" id="WP_206898261.1">
    <property type="nucleotide sequence ID" value="NZ_JAFLWI010000004.1"/>
</dbReference>
<keyword evidence="3" id="KW-1185">Reference proteome</keyword>
<dbReference type="Proteomes" id="UP000664832">
    <property type="component" value="Unassembled WGS sequence"/>
</dbReference>
<dbReference type="InterPro" id="IPR001296">
    <property type="entry name" value="Glyco_trans_1"/>
</dbReference>
<evidence type="ECO:0000313" key="2">
    <source>
        <dbReference type="EMBL" id="MBO0481445.1"/>
    </source>
</evidence>
<dbReference type="PANTHER" id="PTHR12526:SF630">
    <property type="entry name" value="GLYCOSYLTRANSFERASE"/>
    <property type="match status" value="1"/>
</dbReference>
<reference evidence="2 3" key="1">
    <citation type="submission" date="2021-03" db="EMBL/GenBank/DDBJ databases">
        <title>Enterococcal diversity collection.</title>
        <authorList>
            <person name="Gilmore M.S."/>
            <person name="Schwartzman J."/>
            <person name="Van Tyne D."/>
            <person name="Martin M."/>
            <person name="Earl A.M."/>
            <person name="Manson A.L."/>
            <person name="Straub T."/>
            <person name="Salamzade R."/>
            <person name="Saavedra J."/>
            <person name="Lebreton F."/>
            <person name="Prichula J."/>
            <person name="Schaufler K."/>
            <person name="Gaca A."/>
            <person name="Sgardioli B."/>
            <person name="Wagenaar J."/>
            <person name="Strong T."/>
        </authorList>
    </citation>
    <scope>NUCLEOTIDE SEQUENCE [LARGE SCALE GENOMIC DNA]</scope>
    <source>
        <strain evidence="2 3">MSG2901</strain>
    </source>
</reference>
<dbReference type="PANTHER" id="PTHR12526">
    <property type="entry name" value="GLYCOSYLTRANSFERASE"/>
    <property type="match status" value="1"/>
</dbReference>
<name>A0ABS3HYB3_9ENTE</name>
<organism evidence="2 3">
    <name type="scientific">Candidatus Enterococcus courvalinii</name>
    <dbReference type="NCBI Taxonomy" id="2815329"/>
    <lineage>
        <taxon>Bacteria</taxon>
        <taxon>Bacillati</taxon>
        <taxon>Bacillota</taxon>
        <taxon>Bacilli</taxon>
        <taxon>Lactobacillales</taxon>
        <taxon>Enterococcaceae</taxon>
        <taxon>Enterococcus</taxon>
    </lineage>
</organism>
<accession>A0ABS3HYB3</accession>